<evidence type="ECO:0000256" key="2">
    <source>
        <dbReference type="SAM" id="MobiDB-lite"/>
    </source>
</evidence>
<dbReference type="Gene3D" id="2.40.100.10">
    <property type="entry name" value="Cyclophilin-like"/>
    <property type="match status" value="1"/>
</dbReference>
<name>A0A5C8ZIF7_9ACTN</name>
<evidence type="ECO:0000313" key="5">
    <source>
        <dbReference type="EMBL" id="TXR57364.1"/>
    </source>
</evidence>
<dbReference type="PANTHER" id="PTHR45625:SF3">
    <property type="entry name" value="PEPTIDYL-PROLYL CIS-TRANS ISOMERASE B-RELATED"/>
    <property type="match status" value="1"/>
</dbReference>
<feature type="region of interest" description="Disordered" evidence="2">
    <location>
        <begin position="1"/>
        <end position="31"/>
    </location>
</feature>
<dbReference type="AlphaFoldDB" id="A0A5C8ZIF7"/>
<dbReference type="Proteomes" id="UP000321234">
    <property type="component" value="Unassembled WGS sequence"/>
</dbReference>
<feature type="region of interest" description="Disordered" evidence="2">
    <location>
        <begin position="62"/>
        <end position="107"/>
    </location>
</feature>
<dbReference type="InterPro" id="IPR044666">
    <property type="entry name" value="Cyclophilin_A-like"/>
</dbReference>
<comment type="caution">
    <text evidence="5">The sequence shown here is derived from an EMBL/GenBank/DDBJ whole genome shotgun (WGS) entry which is preliminary data.</text>
</comment>
<reference evidence="5 6" key="1">
    <citation type="submission" date="2019-07" db="EMBL/GenBank/DDBJ databases">
        <title>Quadrisphaera sp. strain DD2A genome sequencing and assembly.</title>
        <authorList>
            <person name="Kim I."/>
        </authorList>
    </citation>
    <scope>NUCLEOTIDE SEQUENCE [LARGE SCALE GENOMIC DNA]</scope>
    <source>
        <strain evidence="5 6">DD2A</strain>
    </source>
</reference>
<feature type="compositionally biased region" description="Basic and acidic residues" evidence="2">
    <location>
        <begin position="1"/>
        <end position="14"/>
    </location>
</feature>
<sequence length="278" mass="28452">MTPSKSERERDYERRRHQAWQRRQAAKAAERRRRRNTAIAAAIVVVVVAGIAVLAFTQLNRSSTPQAAGDAPTSSSASASLPADACPAPTSSPSVTPTEGSTAPDASVAEGRAWTGTITTSCGPIGIELEGAQAPKAVASFVTLAEKGFFNGTPCHRLVTAGIYVLQCGDPTGTGTGGPGYTFGPVENAPSDNVYPAGTIAMARQGGNGDSQGSQFFLVYKDSTIPSDSAGGYTVFGRITSGLDVVERVAEAGAGGVSSGSTDGKPTTPISIEQVTVQ</sequence>
<feature type="region of interest" description="Disordered" evidence="2">
    <location>
        <begin position="253"/>
        <end position="278"/>
    </location>
</feature>
<protein>
    <submittedName>
        <fullName evidence="5">Peptidylprolyl isomerase</fullName>
    </submittedName>
</protein>
<feature type="transmembrane region" description="Helical" evidence="3">
    <location>
        <begin position="37"/>
        <end position="56"/>
    </location>
</feature>
<feature type="compositionally biased region" description="Polar residues" evidence="2">
    <location>
        <begin position="262"/>
        <end position="278"/>
    </location>
</feature>
<keyword evidence="3" id="KW-0472">Membrane</keyword>
<dbReference type="OrthoDB" id="5507614at2"/>
<feature type="domain" description="PPIase cyclophilin-type" evidence="4">
    <location>
        <begin position="123"/>
        <end position="277"/>
    </location>
</feature>
<dbReference type="Pfam" id="PF00160">
    <property type="entry name" value="Pro_isomerase"/>
    <property type="match status" value="1"/>
</dbReference>
<accession>A0A5C8ZIF7</accession>
<keyword evidence="3" id="KW-0812">Transmembrane</keyword>
<evidence type="ECO:0000313" key="6">
    <source>
        <dbReference type="Proteomes" id="UP000321234"/>
    </source>
</evidence>
<dbReference type="GO" id="GO:0003755">
    <property type="term" value="F:peptidyl-prolyl cis-trans isomerase activity"/>
    <property type="evidence" value="ECO:0007669"/>
    <property type="project" value="InterPro"/>
</dbReference>
<evidence type="ECO:0000256" key="1">
    <source>
        <dbReference type="ARBA" id="ARBA00002388"/>
    </source>
</evidence>
<evidence type="ECO:0000256" key="3">
    <source>
        <dbReference type="SAM" id="Phobius"/>
    </source>
</evidence>
<dbReference type="EMBL" id="VKAC01000002">
    <property type="protein sequence ID" value="TXR57364.1"/>
    <property type="molecule type" value="Genomic_DNA"/>
</dbReference>
<dbReference type="PROSITE" id="PS50072">
    <property type="entry name" value="CSA_PPIASE_2"/>
    <property type="match status" value="1"/>
</dbReference>
<keyword evidence="3" id="KW-1133">Transmembrane helix</keyword>
<gene>
    <name evidence="5" type="ORF">FMM08_03685</name>
</gene>
<dbReference type="RefSeq" id="WP_147925005.1">
    <property type="nucleotide sequence ID" value="NZ_VKAC01000002.1"/>
</dbReference>
<organism evidence="5 6">
    <name type="scientific">Quadrisphaera setariae</name>
    <dbReference type="NCBI Taxonomy" id="2593304"/>
    <lineage>
        <taxon>Bacteria</taxon>
        <taxon>Bacillati</taxon>
        <taxon>Actinomycetota</taxon>
        <taxon>Actinomycetes</taxon>
        <taxon>Kineosporiales</taxon>
        <taxon>Kineosporiaceae</taxon>
        <taxon>Quadrisphaera</taxon>
    </lineage>
</organism>
<comment type="function">
    <text evidence="1">PPIases accelerate the folding of proteins. It catalyzes the cis-trans isomerization of proline imidic peptide bonds in oligopeptides.</text>
</comment>
<dbReference type="PANTHER" id="PTHR45625">
    <property type="entry name" value="PEPTIDYL-PROLYL CIS-TRANS ISOMERASE-RELATED"/>
    <property type="match status" value="1"/>
</dbReference>
<feature type="compositionally biased region" description="Low complexity" evidence="2">
    <location>
        <begin position="67"/>
        <end position="102"/>
    </location>
</feature>
<dbReference type="InterPro" id="IPR002130">
    <property type="entry name" value="Cyclophilin-type_PPIase_dom"/>
</dbReference>
<evidence type="ECO:0000259" key="4">
    <source>
        <dbReference type="PROSITE" id="PS50072"/>
    </source>
</evidence>
<dbReference type="SUPFAM" id="SSF50891">
    <property type="entry name" value="Cyclophilin-like"/>
    <property type="match status" value="1"/>
</dbReference>
<proteinExistence type="predicted"/>
<keyword evidence="6" id="KW-1185">Reference proteome</keyword>
<dbReference type="InterPro" id="IPR029000">
    <property type="entry name" value="Cyclophilin-like_dom_sf"/>
</dbReference>
<keyword evidence="5" id="KW-0413">Isomerase</keyword>